<name>A0A812DYA0_ACAPH</name>
<comment type="caution">
    <text evidence="1">The sequence shown here is derived from an EMBL/GenBank/DDBJ whole genome shotgun (WGS) entry which is preliminary data.</text>
</comment>
<evidence type="ECO:0000313" key="2">
    <source>
        <dbReference type="Proteomes" id="UP000597762"/>
    </source>
</evidence>
<reference evidence="1" key="1">
    <citation type="submission" date="2021-01" db="EMBL/GenBank/DDBJ databases">
        <authorList>
            <person name="Li R."/>
            <person name="Bekaert M."/>
        </authorList>
    </citation>
    <scope>NUCLEOTIDE SEQUENCE</scope>
    <source>
        <strain evidence="1">Farmed</strain>
    </source>
</reference>
<keyword evidence="2" id="KW-1185">Reference proteome</keyword>
<organism evidence="1 2">
    <name type="scientific">Acanthosepion pharaonis</name>
    <name type="common">Pharaoh cuttlefish</name>
    <name type="synonym">Sepia pharaonis</name>
    <dbReference type="NCBI Taxonomy" id="158019"/>
    <lineage>
        <taxon>Eukaryota</taxon>
        <taxon>Metazoa</taxon>
        <taxon>Spiralia</taxon>
        <taxon>Lophotrochozoa</taxon>
        <taxon>Mollusca</taxon>
        <taxon>Cephalopoda</taxon>
        <taxon>Coleoidea</taxon>
        <taxon>Decapodiformes</taxon>
        <taxon>Sepiida</taxon>
        <taxon>Sepiina</taxon>
        <taxon>Sepiidae</taxon>
        <taxon>Acanthosepion</taxon>
    </lineage>
</organism>
<proteinExistence type="predicted"/>
<protein>
    <submittedName>
        <fullName evidence="1">Uncharacterized protein</fullName>
    </submittedName>
</protein>
<accession>A0A812DYA0</accession>
<dbReference type="Proteomes" id="UP000597762">
    <property type="component" value="Unassembled WGS sequence"/>
</dbReference>
<evidence type="ECO:0000313" key="1">
    <source>
        <dbReference type="EMBL" id="CAE1311573.1"/>
    </source>
</evidence>
<dbReference type="EMBL" id="CAHIKZ030004513">
    <property type="protein sequence ID" value="CAE1311573.1"/>
    <property type="molecule type" value="Genomic_DNA"/>
</dbReference>
<sequence length="202" mass="22880">MDDSKFNMESNEVRKGSAYENLTLSNIAIFSFSLSLYNSHIFSLSLCNHNLPFSFPLINISSSNSPYLTFLSTSLLFYNHHSCAVDIYNHSPLLFFSLFLSLSNHLLLMSLFSNCSLSLQIHSLVFFSINFSSLRNKSQLAQIIPLSLLLPYFLHHCPCGHGLHRQICTMDGLEVLKVDGEDKEGEDKSNVQMFDHWSSQAT</sequence>
<gene>
    <name evidence="1" type="ORF">SPHA_62998</name>
</gene>
<dbReference type="AlphaFoldDB" id="A0A812DYA0"/>